<dbReference type="InterPro" id="IPR035642">
    <property type="entry name" value="MraZ_N"/>
</dbReference>
<keyword evidence="2" id="KW-0963">Cytoplasm</keyword>
<dbReference type="InterPro" id="IPR037914">
    <property type="entry name" value="SpoVT-AbrB_sf"/>
</dbReference>
<dbReference type="AlphaFoldDB" id="A0A381SQ12"/>
<keyword evidence="6" id="KW-0804">Transcription</keyword>
<dbReference type="SUPFAM" id="SSF89447">
    <property type="entry name" value="AbrB/MazE/MraZ-like"/>
    <property type="match status" value="1"/>
</dbReference>
<keyword evidence="5" id="KW-0238">DNA-binding</keyword>
<accession>A0A381SQ12</accession>
<dbReference type="Pfam" id="PF02381">
    <property type="entry name" value="MraZ"/>
    <property type="match status" value="2"/>
</dbReference>
<keyword evidence="3" id="KW-0677">Repeat</keyword>
<evidence type="ECO:0000259" key="7">
    <source>
        <dbReference type="PROSITE" id="PS51740"/>
    </source>
</evidence>
<dbReference type="GO" id="GO:2000143">
    <property type="term" value="P:negative regulation of DNA-templated transcription initiation"/>
    <property type="evidence" value="ECO:0007669"/>
    <property type="project" value="TreeGrafter"/>
</dbReference>
<name>A0A381SQ12_9ZZZZ</name>
<evidence type="ECO:0000256" key="2">
    <source>
        <dbReference type="ARBA" id="ARBA00022490"/>
    </source>
</evidence>
<dbReference type="PANTHER" id="PTHR34701:SF1">
    <property type="entry name" value="TRANSCRIPTIONAL REGULATOR MRAZ"/>
    <property type="match status" value="1"/>
</dbReference>
<dbReference type="InterPro" id="IPR035644">
    <property type="entry name" value="MraZ_C"/>
</dbReference>
<dbReference type="CDD" id="cd16320">
    <property type="entry name" value="MraZ_N"/>
    <property type="match status" value="1"/>
</dbReference>
<organism evidence="8">
    <name type="scientific">marine metagenome</name>
    <dbReference type="NCBI Taxonomy" id="408172"/>
    <lineage>
        <taxon>unclassified sequences</taxon>
        <taxon>metagenomes</taxon>
        <taxon>ecological metagenomes</taxon>
    </lineage>
</organism>
<dbReference type="GO" id="GO:0003700">
    <property type="term" value="F:DNA-binding transcription factor activity"/>
    <property type="evidence" value="ECO:0007669"/>
    <property type="project" value="InterPro"/>
</dbReference>
<evidence type="ECO:0000256" key="3">
    <source>
        <dbReference type="ARBA" id="ARBA00022737"/>
    </source>
</evidence>
<dbReference type="EMBL" id="UINC01003355">
    <property type="protein sequence ID" value="SVA05579.1"/>
    <property type="molecule type" value="Genomic_DNA"/>
</dbReference>
<sequence length="146" mass="16598">VIRGNLSAKIDDKGRLKIPSAFRVSIEKRHGSALFITSVTGESVRVYPMPVWEAIEAKLAKVPNAHPSRLRFLDRVNYFGQFAEFDKQGRVSLQARLREAASMTGEVDVLGQYDYLEIWNHNRFVAKLERDPYTDDDARALAEFGI</sequence>
<evidence type="ECO:0000256" key="1">
    <source>
        <dbReference type="ARBA" id="ARBA00013860"/>
    </source>
</evidence>
<dbReference type="PROSITE" id="PS51740">
    <property type="entry name" value="SPOVT_ABRB"/>
    <property type="match status" value="1"/>
</dbReference>
<protein>
    <recommendedName>
        <fullName evidence="1">Transcriptional regulator MraZ</fullName>
    </recommendedName>
</protein>
<dbReference type="InterPro" id="IPR038619">
    <property type="entry name" value="MraZ_sf"/>
</dbReference>
<dbReference type="PANTHER" id="PTHR34701">
    <property type="entry name" value="TRANSCRIPTIONAL REGULATOR MRAZ"/>
    <property type="match status" value="1"/>
</dbReference>
<dbReference type="HAMAP" id="MF_01008">
    <property type="entry name" value="MraZ"/>
    <property type="match status" value="1"/>
</dbReference>
<keyword evidence="4" id="KW-0805">Transcription regulation</keyword>
<dbReference type="Gene3D" id="3.40.1550.20">
    <property type="entry name" value="Transcriptional regulator MraZ domain"/>
    <property type="match status" value="1"/>
</dbReference>
<proteinExistence type="inferred from homology"/>
<dbReference type="InterPro" id="IPR003444">
    <property type="entry name" value="MraZ"/>
</dbReference>
<evidence type="ECO:0000313" key="8">
    <source>
        <dbReference type="EMBL" id="SVA05579.1"/>
    </source>
</evidence>
<feature type="domain" description="SpoVT-AbrB" evidence="7">
    <location>
        <begin position="80"/>
        <end position="123"/>
    </location>
</feature>
<evidence type="ECO:0000256" key="5">
    <source>
        <dbReference type="ARBA" id="ARBA00023125"/>
    </source>
</evidence>
<dbReference type="GO" id="GO:0000976">
    <property type="term" value="F:transcription cis-regulatory region binding"/>
    <property type="evidence" value="ECO:0007669"/>
    <property type="project" value="TreeGrafter"/>
</dbReference>
<evidence type="ECO:0000256" key="6">
    <source>
        <dbReference type="ARBA" id="ARBA00023163"/>
    </source>
</evidence>
<reference evidence="8" key="1">
    <citation type="submission" date="2018-05" db="EMBL/GenBank/DDBJ databases">
        <authorList>
            <person name="Lanie J.A."/>
            <person name="Ng W.-L."/>
            <person name="Kazmierczak K.M."/>
            <person name="Andrzejewski T.M."/>
            <person name="Davidsen T.M."/>
            <person name="Wayne K.J."/>
            <person name="Tettelin H."/>
            <person name="Glass J.I."/>
            <person name="Rusch D."/>
            <person name="Podicherti R."/>
            <person name="Tsui H.-C.T."/>
            <person name="Winkler M.E."/>
        </authorList>
    </citation>
    <scope>NUCLEOTIDE SEQUENCE</scope>
</reference>
<feature type="non-terminal residue" evidence="8">
    <location>
        <position position="1"/>
    </location>
</feature>
<dbReference type="CDD" id="cd16321">
    <property type="entry name" value="MraZ_C"/>
    <property type="match status" value="1"/>
</dbReference>
<evidence type="ECO:0000256" key="4">
    <source>
        <dbReference type="ARBA" id="ARBA00023015"/>
    </source>
</evidence>
<dbReference type="InterPro" id="IPR007159">
    <property type="entry name" value="SpoVT-AbrB_dom"/>
</dbReference>
<gene>
    <name evidence="8" type="ORF">METZ01_LOCUS58433</name>
</gene>
<dbReference type="InterPro" id="IPR020603">
    <property type="entry name" value="MraZ_dom"/>
</dbReference>